<dbReference type="AlphaFoldDB" id="A0A9X6WHX4"/>
<accession>A0A9X6WHX4</accession>
<dbReference type="SUPFAM" id="SSF50182">
    <property type="entry name" value="Sm-like ribonucleoproteins"/>
    <property type="match status" value="1"/>
</dbReference>
<dbReference type="GO" id="GO:0006355">
    <property type="term" value="P:regulation of DNA-templated transcription"/>
    <property type="evidence" value="ECO:0007669"/>
    <property type="project" value="InterPro"/>
</dbReference>
<name>A0A9X6WHX4_BACTU</name>
<comment type="function">
    <text evidence="3">RNA chaperone that binds small regulatory RNA (sRNAs) and mRNAs to facilitate mRNA translational regulation in response to envelope stress, environmental stress and changes in metabolite concentrations. Also binds with high specificity to tRNAs.</text>
</comment>
<evidence type="ECO:0000259" key="4">
    <source>
        <dbReference type="PROSITE" id="PS52002"/>
    </source>
</evidence>
<dbReference type="GO" id="GO:0003723">
    <property type="term" value="F:RNA binding"/>
    <property type="evidence" value="ECO:0007669"/>
    <property type="project" value="UniProtKB-UniRule"/>
</dbReference>
<evidence type="ECO:0000313" key="6">
    <source>
        <dbReference type="Proteomes" id="UP000224003"/>
    </source>
</evidence>
<dbReference type="GO" id="GO:0005829">
    <property type="term" value="C:cytosol"/>
    <property type="evidence" value="ECO:0007669"/>
    <property type="project" value="TreeGrafter"/>
</dbReference>
<keyword evidence="2 3" id="KW-0346">Stress response</keyword>
<dbReference type="InterPro" id="IPR005001">
    <property type="entry name" value="Hfq"/>
</dbReference>
<evidence type="ECO:0000256" key="2">
    <source>
        <dbReference type="ARBA" id="ARBA00023016"/>
    </source>
</evidence>
<dbReference type="PANTHER" id="PTHR34772:SF1">
    <property type="entry name" value="RNA-BINDING PROTEIN HFQ"/>
    <property type="match status" value="1"/>
</dbReference>
<comment type="subunit">
    <text evidence="3">Homohexamer.</text>
</comment>
<evidence type="ECO:0000313" key="5">
    <source>
        <dbReference type="EMBL" id="PFJ31885.1"/>
    </source>
</evidence>
<sequence length="80" mass="9130">MKKRTNIQDSFLNACRKSKTPVTIYTTNGVPMMGRVEAFDDFSILLIDKENMQKLIYKSALSTIVPSKEVALVFNEDKKQ</sequence>
<protein>
    <recommendedName>
        <fullName evidence="3">RNA-binding protein Hfq</fullName>
    </recommendedName>
</protein>
<gene>
    <name evidence="3 5" type="primary">hfq</name>
    <name evidence="5" type="ORF">COJ15_29740</name>
</gene>
<dbReference type="RefSeq" id="WP_098517438.1">
    <property type="nucleotide sequence ID" value="NZ_NUVX01000067.1"/>
</dbReference>
<dbReference type="PANTHER" id="PTHR34772">
    <property type="entry name" value="RNA-BINDING PROTEIN HFQ"/>
    <property type="match status" value="1"/>
</dbReference>
<dbReference type="InterPro" id="IPR010920">
    <property type="entry name" value="LSM_dom_sf"/>
</dbReference>
<evidence type="ECO:0000256" key="3">
    <source>
        <dbReference type="HAMAP-Rule" id="MF_00436"/>
    </source>
</evidence>
<dbReference type="GO" id="GO:0045974">
    <property type="term" value="P:regulation of translation, ncRNA-mediated"/>
    <property type="evidence" value="ECO:0007669"/>
    <property type="project" value="TreeGrafter"/>
</dbReference>
<evidence type="ECO:0000256" key="1">
    <source>
        <dbReference type="ARBA" id="ARBA00022884"/>
    </source>
</evidence>
<proteinExistence type="inferred from homology"/>
<dbReference type="EMBL" id="NUVX01000067">
    <property type="protein sequence ID" value="PFJ31885.1"/>
    <property type="molecule type" value="Genomic_DNA"/>
</dbReference>
<dbReference type="Pfam" id="PF17209">
    <property type="entry name" value="Hfq"/>
    <property type="match status" value="1"/>
</dbReference>
<dbReference type="Gene3D" id="2.30.30.100">
    <property type="match status" value="1"/>
</dbReference>
<keyword evidence="1 3" id="KW-0694">RNA-binding</keyword>
<dbReference type="Proteomes" id="UP000224003">
    <property type="component" value="Unassembled WGS sequence"/>
</dbReference>
<comment type="caution">
    <text evidence="5">The sequence shown here is derived from an EMBL/GenBank/DDBJ whole genome shotgun (WGS) entry which is preliminary data.</text>
</comment>
<comment type="similarity">
    <text evidence="3">Belongs to the Hfq family.</text>
</comment>
<feature type="domain" description="Sm" evidence="4">
    <location>
        <begin position="9"/>
        <end position="70"/>
    </location>
</feature>
<dbReference type="PROSITE" id="PS52002">
    <property type="entry name" value="SM"/>
    <property type="match status" value="1"/>
</dbReference>
<reference evidence="5 6" key="1">
    <citation type="submission" date="2017-09" db="EMBL/GenBank/DDBJ databases">
        <title>Large-scale bioinformatics analysis of Bacillus genomes uncovers conserved roles of natural products in bacterial physiology.</title>
        <authorList>
            <consortium name="Agbiome Team Llc"/>
            <person name="Bleich R.M."/>
            <person name="Grubbs K.J."/>
            <person name="Santa Maria K.C."/>
            <person name="Allen S.E."/>
            <person name="Farag S."/>
            <person name="Shank E.A."/>
            <person name="Bowers A."/>
        </authorList>
    </citation>
    <scope>NUCLEOTIDE SEQUENCE [LARGE SCALE GENOMIC DNA]</scope>
    <source>
        <strain evidence="5 6">AFS085496</strain>
    </source>
</reference>
<dbReference type="NCBIfam" id="TIGR02383">
    <property type="entry name" value="Hfq"/>
    <property type="match status" value="1"/>
</dbReference>
<dbReference type="CDD" id="cd01716">
    <property type="entry name" value="Hfq"/>
    <property type="match status" value="1"/>
</dbReference>
<organism evidence="5 6">
    <name type="scientific">Bacillus thuringiensis</name>
    <dbReference type="NCBI Taxonomy" id="1428"/>
    <lineage>
        <taxon>Bacteria</taxon>
        <taxon>Bacillati</taxon>
        <taxon>Bacillota</taxon>
        <taxon>Bacilli</taxon>
        <taxon>Bacillales</taxon>
        <taxon>Bacillaceae</taxon>
        <taxon>Bacillus</taxon>
        <taxon>Bacillus cereus group</taxon>
    </lineage>
</organism>
<dbReference type="HAMAP" id="MF_00436">
    <property type="entry name" value="Hfq"/>
    <property type="match status" value="1"/>
</dbReference>
<dbReference type="GO" id="GO:0043487">
    <property type="term" value="P:regulation of RNA stability"/>
    <property type="evidence" value="ECO:0007669"/>
    <property type="project" value="TreeGrafter"/>
</dbReference>
<dbReference type="InterPro" id="IPR047575">
    <property type="entry name" value="Sm"/>
</dbReference>